<proteinExistence type="predicted"/>
<feature type="region of interest" description="Disordered" evidence="1">
    <location>
        <begin position="258"/>
        <end position="330"/>
    </location>
</feature>
<accession>A0AAV2PLS6</accession>
<dbReference type="AlphaFoldDB" id="A0AAV2PLS6"/>
<protein>
    <recommendedName>
        <fullName evidence="4">Gag protein</fullName>
    </recommendedName>
</protein>
<gene>
    <name evidence="2" type="ORF">MNOR_LOCUS1136</name>
</gene>
<feature type="compositionally biased region" description="Polar residues" evidence="1">
    <location>
        <begin position="258"/>
        <end position="267"/>
    </location>
</feature>
<dbReference type="Proteomes" id="UP001497623">
    <property type="component" value="Unassembled WGS sequence"/>
</dbReference>
<evidence type="ECO:0000313" key="2">
    <source>
        <dbReference type="EMBL" id="CAL4060208.1"/>
    </source>
</evidence>
<keyword evidence="3" id="KW-1185">Reference proteome</keyword>
<sequence>MLKRLENWHERLEKIEKEFIGYKGTAVEVSTVIGHSEDTRMDLVEQKVILELYIQGITSASVKSVANNSTKIVKTSASHFPEFDGESDYEIWGSNWKSLADNSGLSETGLLIKLRESIVGRAKNYIGESGMANLSYAQVWDKLRERYAVPWARTQQATRKYFGIQPPLDDRQSIIDYIDAVRDAIDTVELVGITPESLLLNMALDNLPSRVRLPLVEKLEVTNEDFKFTKNLFEKQFSRTMNLLDDNKTSSTASMYTSQVGSTNYGSTAKEGAYQDSSSKASTPTNQGSSDGQTGHSNQVGSHRGRGRGRGVGGHPHTIETSPFAHYAIH</sequence>
<feature type="compositionally biased region" description="Polar residues" evidence="1">
    <location>
        <begin position="275"/>
        <end position="299"/>
    </location>
</feature>
<evidence type="ECO:0008006" key="4">
    <source>
        <dbReference type="Google" id="ProtNLM"/>
    </source>
</evidence>
<evidence type="ECO:0000313" key="3">
    <source>
        <dbReference type="Proteomes" id="UP001497623"/>
    </source>
</evidence>
<organism evidence="2 3">
    <name type="scientific">Meganyctiphanes norvegica</name>
    <name type="common">Northern krill</name>
    <name type="synonym">Thysanopoda norvegica</name>
    <dbReference type="NCBI Taxonomy" id="48144"/>
    <lineage>
        <taxon>Eukaryota</taxon>
        <taxon>Metazoa</taxon>
        <taxon>Ecdysozoa</taxon>
        <taxon>Arthropoda</taxon>
        <taxon>Crustacea</taxon>
        <taxon>Multicrustacea</taxon>
        <taxon>Malacostraca</taxon>
        <taxon>Eumalacostraca</taxon>
        <taxon>Eucarida</taxon>
        <taxon>Euphausiacea</taxon>
        <taxon>Euphausiidae</taxon>
        <taxon>Meganyctiphanes</taxon>
    </lineage>
</organism>
<dbReference type="EMBL" id="CAXKWB010000287">
    <property type="protein sequence ID" value="CAL4060208.1"/>
    <property type="molecule type" value="Genomic_DNA"/>
</dbReference>
<evidence type="ECO:0000256" key="1">
    <source>
        <dbReference type="SAM" id="MobiDB-lite"/>
    </source>
</evidence>
<reference evidence="2 3" key="1">
    <citation type="submission" date="2024-05" db="EMBL/GenBank/DDBJ databases">
        <authorList>
            <person name="Wallberg A."/>
        </authorList>
    </citation>
    <scope>NUCLEOTIDE SEQUENCE [LARGE SCALE GENOMIC DNA]</scope>
</reference>
<name>A0AAV2PLS6_MEGNR</name>
<comment type="caution">
    <text evidence="2">The sequence shown here is derived from an EMBL/GenBank/DDBJ whole genome shotgun (WGS) entry which is preliminary data.</text>
</comment>